<name>A0ABU4C602_RHOGO</name>
<protein>
    <submittedName>
        <fullName evidence="2">Alpha/beta fold hydrolase</fullName>
    </submittedName>
</protein>
<organism evidence="2 3">
    <name type="scientific">Rhodococcus globerulus</name>
    <dbReference type="NCBI Taxonomy" id="33008"/>
    <lineage>
        <taxon>Bacteria</taxon>
        <taxon>Bacillati</taxon>
        <taxon>Actinomycetota</taxon>
        <taxon>Actinomycetes</taxon>
        <taxon>Mycobacteriales</taxon>
        <taxon>Nocardiaceae</taxon>
        <taxon>Rhodococcus</taxon>
    </lineage>
</organism>
<dbReference type="Proteomes" id="UP001185927">
    <property type="component" value="Unassembled WGS sequence"/>
</dbReference>
<accession>A0ABU4C602</accession>
<dbReference type="PANTHER" id="PTHR43798">
    <property type="entry name" value="MONOACYLGLYCEROL LIPASE"/>
    <property type="match status" value="1"/>
</dbReference>
<feature type="domain" description="AB hydrolase-1" evidence="1">
    <location>
        <begin position="25"/>
        <end position="269"/>
    </location>
</feature>
<sequence>MSPRKLESVVLHNDILRFVDVGEGPPVVLVHGLLGSHETWAPQIGKLAKKYRVVAPDLFGHGQSDKPSGDYSLSSHAATLRDLMDHLGISSAAWVGHSLGGGIVMQLSYLFPDRINRLCLVSSGGLGPEVSLFLKAATLPGSELVLPLLASDRLRRTIESALRQLGRLGLPVQPSRSAAETWRSLKTVSDRPTRAAFLASTRAVVGLRGQTVSATQHFSKFESLPSLLVWGGRDRMIPASHAENLRRAVPHSRVEIFPRAGHFPQLDEPELFFRVLDEFLGPASESAR</sequence>
<gene>
    <name evidence="2" type="ORF">R3Q16_34100</name>
</gene>
<dbReference type="PRINTS" id="PR00111">
    <property type="entry name" value="ABHYDROLASE"/>
</dbReference>
<dbReference type="InterPro" id="IPR050266">
    <property type="entry name" value="AB_hydrolase_sf"/>
</dbReference>
<dbReference type="Pfam" id="PF00561">
    <property type="entry name" value="Abhydrolase_1"/>
    <property type="match status" value="1"/>
</dbReference>
<dbReference type="InterPro" id="IPR000073">
    <property type="entry name" value="AB_hydrolase_1"/>
</dbReference>
<dbReference type="GO" id="GO:0016787">
    <property type="term" value="F:hydrolase activity"/>
    <property type="evidence" value="ECO:0007669"/>
    <property type="project" value="UniProtKB-KW"/>
</dbReference>
<dbReference type="EMBL" id="JAWLKB010000062">
    <property type="protein sequence ID" value="MDV6271628.1"/>
    <property type="molecule type" value="Genomic_DNA"/>
</dbReference>
<dbReference type="SUPFAM" id="SSF53474">
    <property type="entry name" value="alpha/beta-Hydrolases"/>
    <property type="match status" value="1"/>
</dbReference>
<keyword evidence="3" id="KW-1185">Reference proteome</keyword>
<proteinExistence type="predicted"/>
<evidence type="ECO:0000313" key="2">
    <source>
        <dbReference type="EMBL" id="MDV6271628.1"/>
    </source>
</evidence>
<dbReference type="InterPro" id="IPR029058">
    <property type="entry name" value="AB_hydrolase_fold"/>
</dbReference>
<dbReference type="PANTHER" id="PTHR43798:SF33">
    <property type="entry name" value="HYDROLASE, PUTATIVE (AFU_ORTHOLOGUE AFUA_2G14860)-RELATED"/>
    <property type="match status" value="1"/>
</dbReference>
<dbReference type="RefSeq" id="WP_317546210.1">
    <property type="nucleotide sequence ID" value="NZ_JAWLKB010000062.1"/>
</dbReference>
<comment type="caution">
    <text evidence="2">The sequence shown here is derived from an EMBL/GenBank/DDBJ whole genome shotgun (WGS) entry which is preliminary data.</text>
</comment>
<evidence type="ECO:0000313" key="3">
    <source>
        <dbReference type="Proteomes" id="UP001185927"/>
    </source>
</evidence>
<keyword evidence="2" id="KW-0378">Hydrolase</keyword>
<reference evidence="2 3" key="1">
    <citation type="submission" date="2023-10" db="EMBL/GenBank/DDBJ databases">
        <title>Development of a sustainable strategy for remediation of hydrocarbon-contaminated territories based on the waste exchange concept.</title>
        <authorList>
            <person name="Krivoruchko A."/>
        </authorList>
    </citation>
    <scope>NUCLEOTIDE SEQUENCE [LARGE SCALE GENOMIC DNA]</scope>
    <source>
        <strain evidence="2 3">IEGM 1203</strain>
    </source>
</reference>
<evidence type="ECO:0000259" key="1">
    <source>
        <dbReference type="Pfam" id="PF00561"/>
    </source>
</evidence>
<dbReference type="Gene3D" id="3.40.50.1820">
    <property type="entry name" value="alpha/beta hydrolase"/>
    <property type="match status" value="1"/>
</dbReference>